<dbReference type="Gene3D" id="1.20.1070.10">
    <property type="entry name" value="Rhodopsin 7-helix transmembrane proteins"/>
    <property type="match status" value="2"/>
</dbReference>
<evidence type="ECO:0000256" key="3">
    <source>
        <dbReference type="ARBA" id="ARBA00022989"/>
    </source>
</evidence>
<proteinExistence type="inferred from homology"/>
<feature type="transmembrane region" description="Helical" evidence="9">
    <location>
        <begin position="70"/>
        <end position="90"/>
    </location>
</feature>
<feature type="transmembrane region" description="Helical" evidence="9">
    <location>
        <begin position="33"/>
        <end position="58"/>
    </location>
</feature>
<dbReference type="GO" id="GO:0043005">
    <property type="term" value="C:neuron projection"/>
    <property type="evidence" value="ECO:0007669"/>
    <property type="project" value="TreeGrafter"/>
</dbReference>
<dbReference type="PROSITE" id="PS00237">
    <property type="entry name" value="G_PROTEIN_RECEP_F1_1"/>
    <property type="match status" value="1"/>
</dbReference>
<evidence type="ECO:0000256" key="6">
    <source>
        <dbReference type="ARBA" id="ARBA00023170"/>
    </source>
</evidence>
<dbReference type="OrthoDB" id="5781782at2759"/>
<keyword evidence="4 8" id="KW-0297">G-protein coupled receptor</keyword>
<keyword evidence="2 8" id="KW-0812">Transmembrane</keyword>
<feature type="domain" description="G-protein coupled receptors family 1 profile" evidence="10">
    <location>
        <begin position="49"/>
        <end position="167"/>
    </location>
</feature>
<evidence type="ECO:0000259" key="10">
    <source>
        <dbReference type="PROSITE" id="PS50262"/>
    </source>
</evidence>
<keyword evidence="3 9" id="KW-1133">Transmembrane helix</keyword>
<feature type="transmembrane region" description="Helical" evidence="9">
    <location>
        <begin position="110"/>
        <end position="135"/>
    </location>
</feature>
<dbReference type="PANTHER" id="PTHR24235:SF29">
    <property type="entry name" value="GH23382P"/>
    <property type="match status" value="1"/>
</dbReference>
<dbReference type="GO" id="GO:0005886">
    <property type="term" value="C:plasma membrane"/>
    <property type="evidence" value="ECO:0007669"/>
    <property type="project" value="TreeGrafter"/>
</dbReference>
<name>A0A3P7INL0_STRVU</name>
<keyword evidence="5 9" id="KW-0472">Membrane</keyword>
<gene>
    <name evidence="11" type="ORF">SVUK_LOCUS9668</name>
</gene>
<sequence length="293" mass="33325">MMGNGTDQDYEALEEIFAFNAQSDHADYTEYKFLAAFIYSTLAVGGLAVNILFCCVIWRTDKLHSVTHMLMTNLAVSNIFFLMFHPPYFLTTFILESNWKFGTLMCKASFSVGYVTVTGSFYFMCLVAIDRWLAIFYRKRRLDRRRCIYLTTGAWILSVVVASPYIYKSQISCWSPLFSVGILHRFHPEVSFPLYIITSMIALLGVLCTPLCYMANDGFRQQMLQLFSCLQVKERTSDRSTQHFLGIVSDIDATVRVKGTPTLATCNTSNSCIILHKKEHREGLASRVSTLVA</sequence>
<dbReference type="EMBL" id="UYYB01094574">
    <property type="protein sequence ID" value="VDM74670.1"/>
    <property type="molecule type" value="Genomic_DNA"/>
</dbReference>
<feature type="transmembrane region" description="Helical" evidence="9">
    <location>
        <begin position="192"/>
        <end position="213"/>
    </location>
</feature>
<evidence type="ECO:0000256" key="4">
    <source>
        <dbReference type="ARBA" id="ARBA00023040"/>
    </source>
</evidence>
<dbReference type="SUPFAM" id="SSF81321">
    <property type="entry name" value="Family A G protein-coupled receptor-like"/>
    <property type="match status" value="1"/>
</dbReference>
<evidence type="ECO:0000256" key="1">
    <source>
        <dbReference type="ARBA" id="ARBA00004141"/>
    </source>
</evidence>
<evidence type="ECO:0000256" key="2">
    <source>
        <dbReference type="ARBA" id="ARBA00022692"/>
    </source>
</evidence>
<accession>A0A3P7INL0</accession>
<keyword evidence="7 8" id="KW-0807">Transducer</keyword>
<evidence type="ECO:0000313" key="12">
    <source>
        <dbReference type="Proteomes" id="UP000270094"/>
    </source>
</evidence>
<evidence type="ECO:0000256" key="9">
    <source>
        <dbReference type="SAM" id="Phobius"/>
    </source>
</evidence>
<dbReference type="PRINTS" id="PR00237">
    <property type="entry name" value="GPCRRHODOPSN"/>
</dbReference>
<dbReference type="Pfam" id="PF00001">
    <property type="entry name" value="7tm_1"/>
    <property type="match status" value="1"/>
</dbReference>
<evidence type="ECO:0000256" key="5">
    <source>
        <dbReference type="ARBA" id="ARBA00023136"/>
    </source>
</evidence>
<dbReference type="InterPro" id="IPR000276">
    <property type="entry name" value="GPCR_Rhodpsn"/>
</dbReference>
<dbReference type="AlphaFoldDB" id="A0A3P7INL0"/>
<keyword evidence="12" id="KW-1185">Reference proteome</keyword>
<dbReference type="InterPro" id="IPR017452">
    <property type="entry name" value="GPCR_Rhodpsn_7TM"/>
</dbReference>
<protein>
    <recommendedName>
        <fullName evidence="10">G-protein coupled receptors family 1 profile domain-containing protein</fullName>
    </recommendedName>
</protein>
<feature type="transmembrane region" description="Helical" evidence="9">
    <location>
        <begin position="147"/>
        <end position="167"/>
    </location>
</feature>
<dbReference type="PANTHER" id="PTHR24235">
    <property type="entry name" value="NEUROPEPTIDE Y RECEPTOR"/>
    <property type="match status" value="1"/>
</dbReference>
<keyword evidence="6 8" id="KW-0675">Receptor</keyword>
<dbReference type="CDD" id="cd00637">
    <property type="entry name" value="7tm_classA_rhodopsin-like"/>
    <property type="match status" value="1"/>
</dbReference>
<dbReference type="Proteomes" id="UP000270094">
    <property type="component" value="Unassembled WGS sequence"/>
</dbReference>
<dbReference type="PROSITE" id="PS50262">
    <property type="entry name" value="G_PROTEIN_RECEP_F1_2"/>
    <property type="match status" value="1"/>
</dbReference>
<organism evidence="11 12">
    <name type="scientific">Strongylus vulgaris</name>
    <name type="common">Blood worm</name>
    <dbReference type="NCBI Taxonomy" id="40348"/>
    <lineage>
        <taxon>Eukaryota</taxon>
        <taxon>Metazoa</taxon>
        <taxon>Ecdysozoa</taxon>
        <taxon>Nematoda</taxon>
        <taxon>Chromadorea</taxon>
        <taxon>Rhabditida</taxon>
        <taxon>Rhabditina</taxon>
        <taxon>Rhabditomorpha</taxon>
        <taxon>Strongyloidea</taxon>
        <taxon>Strongylidae</taxon>
        <taxon>Strongylus</taxon>
    </lineage>
</organism>
<comment type="similarity">
    <text evidence="8">Belongs to the G-protein coupled receptor 1 family.</text>
</comment>
<evidence type="ECO:0000256" key="8">
    <source>
        <dbReference type="RuleBase" id="RU000688"/>
    </source>
</evidence>
<dbReference type="GO" id="GO:0042923">
    <property type="term" value="F:neuropeptide binding"/>
    <property type="evidence" value="ECO:0007669"/>
    <property type="project" value="TreeGrafter"/>
</dbReference>
<evidence type="ECO:0000313" key="11">
    <source>
        <dbReference type="EMBL" id="VDM74670.1"/>
    </source>
</evidence>
<comment type="subcellular location">
    <subcellularLocation>
        <location evidence="1">Membrane</location>
        <topology evidence="1">Multi-pass membrane protein</topology>
    </subcellularLocation>
</comment>
<dbReference type="GO" id="GO:0008188">
    <property type="term" value="F:neuropeptide receptor activity"/>
    <property type="evidence" value="ECO:0007669"/>
    <property type="project" value="TreeGrafter"/>
</dbReference>
<evidence type="ECO:0000256" key="7">
    <source>
        <dbReference type="ARBA" id="ARBA00023224"/>
    </source>
</evidence>
<reference evidence="11 12" key="1">
    <citation type="submission" date="2018-11" db="EMBL/GenBank/DDBJ databases">
        <authorList>
            <consortium name="Pathogen Informatics"/>
        </authorList>
    </citation>
    <scope>NUCLEOTIDE SEQUENCE [LARGE SCALE GENOMIC DNA]</scope>
</reference>